<sequence>MTDTNQDSGMDQPPDAVAGLDEEIENADTCEAWTMGDDLSPECALDPYETPKPTDEKGTCIVCKRRPTSRKCAQCGNDWICCQSCEEYMDLVKDSHTDVATHMIACQSRPQTTADIILGAVCRDELPNDPQAEDDYGFSRCRSLDCYKLLTVYHDLIINLHVTPYELDVWMKENRLYERIGAKIKARPLSINSSARAWFSNHKAVFVRPTYGNDDQRL</sequence>
<reference evidence="3" key="1">
    <citation type="journal article" date="2014" name="Genome Announc.">
        <title>Draft genome sequence of Colletotrichum sublineola, a destructive pathogen of cultivated sorghum.</title>
        <authorList>
            <person name="Baroncelli R."/>
            <person name="Sanz-Martin J.M."/>
            <person name="Rech G.E."/>
            <person name="Sukno S.A."/>
            <person name="Thon M.R."/>
        </authorList>
    </citation>
    <scope>NUCLEOTIDE SEQUENCE [LARGE SCALE GENOMIC DNA]</scope>
    <source>
        <strain evidence="3">TX430BB</strain>
    </source>
</reference>
<protein>
    <recommendedName>
        <fullName evidence="4">Suppressor of anucleate metulae protein B</fullName>
    </recommendedName>
</protein>
<dbReference type="OMA" id="PPDNESP"/>
<proteinExistence type="predicted"/>
<comment type="caution">
    <text evidence="2">The sequence shown here is derived from an EMBL/GenBank/DDBJ whole genome shotgun (WGS) entry which is preliminary data.</text>
</comment>
<dbReference type="STRING" id="1173701.A0A066XG44"/>
<gene>
    <name evidence="2" type="ORF">CSUB01_10615</name>
</gene>
<dbReference type="EMBL" id="JMSE01000720">
    <property type="protein sequence ID" value="KDN68143.1"/>
    <property type="molecule type" value="Genomic_DNA"/>
</dbReference>
<evidence type="ECO:0000313" key="2">
    <source>
        <dbReference type="EMBL" id="KDN68143.1"/>
    </source>
</evidence>
<evidence type="ECO:0000256" key="1">
    <source>
        <dbReference type="SAM" id="MobiDB-lite"/>
    </source>
</evidence>
<evidence type="ECO:0008006" key="4">
    <source>
        <dbReference type="Google" id="ProtNLM"/>
    </source>
</evidence>
<evidence type="ECO:0000313" key="3">
    <source>
        <dbReference type="Proteomes" id="UP000027238"/>
    </source>
</evidence>
<dbReference type="Proteomes" id="UP000027238">
    <property type="component" value="Unassembled WGS sequence"/>
</dbReference>
<dbReference type="HOGENOM" id="CLU_100276_0_0_1"/>
<name>A0A066XG44_COLSU</name>
<keyword evidence="3" id="KW-1185">Reference proteome</keyword>
<accession>A0A066XG44</accession>
<organism evidence="2 3">
    <name type="scientific">Colletotrichum sublineola</name>
    <name type="common">Sorghum anthracnose fungus</name>
    <dbReference type="NCBI Taxonomy" id="1173701"/>
    <lineage>
        <taxon>Eukaryota</taxon>
        <taxon>Fungi</taxon>
        <taxon>Dikarya</taxon>
        <taxon>Ascomycota</taxon>
        <taxon>Pezizomycotina</taxon>
        <taxon>Sordariomycetes</taxon>
        <taxon>Hypocreomycetidae</taxon>
        <taxon>Glomerellales</taxon>
        <taxon>Glomerellaceae</taxon>
        <taxon>Colletotrichum</taxon>
        <taxon>Colletotrichum graminicola species complex</taxon>
    </lineage>
</organism>
<dbReference type="eggNOG" id="ENOG502T48S">
    <property type="taxonomic scope" value="Eukaryota"/>
</dbReference>
<dbReference type="OrthoDB" id="4851849at2759"/>
<feature type="region of interest" description="Disordered" evidence="1">
    <location>
        <begin position="1"/>
        <end position="29"/>
    </location>
</feature>
<dbReference type="AlphaFoldDB" id="A0A066XG44"/>